<protein>
    <submittedName>
        <fullName evidence="3">Phosphotransferase</fullName>
    </submittedName>
</protein>
<evidence type="ECO:0000313" key="4">
    <source>
        <dbReference type="Proteomes" id="UP000468443"/>
    </source>
</evidence>
<organism evidence="3 4">
    <name type="scientific">Muriicola jejuensis</name>
    <dbReference type="NCBI Taxonomy" id="504488"/>
    <lineage>
        <taxon>Bacteria</taxon>
        <taxon>Pseudomonadati</taxon>
        <taxon>Bacteroidota</taxon>
        <taxon>Flavobacteriia</taxon>
        <taxon>Flavobacteriales</taxon>
        <taxon>Flavobacteriaceae</taxon>
        <taxon>Muriicola</taxon>
    </lineage>
</organism>
<dbReference type="Pfam" id="PF03881">
    <property type="entry name" value="Fructosamin_kin"/>
    <property type="match status" value="1"/>
</dbReference>
<accession>A0A6P0UDE7</accession>
<dbReference type="Gene3D" id="3.90.1200.10">
    <property type="match status" value="1"/>
</dbReference>
<comment type="caution">
    <text evidence="3">The sequence shown here is derived from an EMBL/GenBank/DDBJ whole genome shotgun (WGS) entry which is preliminary data.</text>
</comment>
<keyword evidence="4" id="KW-1185">Reference proteome</keyword>
<sequence length="286" mass="32031">MERFLREHIEQVMGKRVSSAVPVQGGDISFALKIDLEGDHCFCKYQSGLQGHAMLQAEKDGLEAIAAVGCIKTPGVLHIGKLENGGCLLLEYIDRGTASEMDMIHFGEQLARLHATKDSLYGWDADNFIGSLPQTNEKRTHWPEFYTTQRLIPQLKMARNKKLLDSGEIPGEDLMEERLRDLCSPSEPSLIHGDLWGGNYLISRKGEAYLIDPSTSFSHPGMDIAMSKLFGGFSSSFYQAYEAAYPFPMPDKAEIDLYQLYYLLVHLNLFGASYASSVKGLLNRYF</sequence>
<keyword evidence="2 3" id="KW-0808">Transferase</keyword>
<proteinExistence type="inferred from homology"/>
<dbReference type="PANTHER" id="PTHR12149:SF8">
    <property type="entry name" value="PROTEIN-RIBULOSAMINE 3-KINASE"/>
    <property type="match status" value="1"/>
</dbReference>
<dbReference type="RefSeq" id="WP_163691975.1">
    <property type="nucleotide sequence ID" value="NZ_FXTW01000001.1"/>
</dbReference>
<dbReference type="Proteomes" id="UP000468443">
    <property type="component" value="Unassembled WGS sequence"/>
</dbReference>
<dbReference type="SUPFAM" id="SSF56112">
    <property type="entry name" value="Protein kinase-like (PK-like)"/>
    <property type="match status" value="1"/>
</dbReference>
<dbReference type="EMBL" id="JAABOP010000001">
    <property type="protein sequence ID" value="NER09949.1"/>
    <property type="molecule type" value="Genomic_DNA"/>
</dbReference>
<reference evidence="3 4" key="1">
    <citation type="submission" date="2020-01" db="EMBL/GenBank/DDBJ databases">
        <title>Muriicola jejuensis KCTC 22299.</title>
        <authorList>
            <person name="Wang G."/>
        </authorList>
    </citation>
    <scope>NUCLEOTIDE SEQUENCE [LARGE SCALE GENOMIC DNA]</scope>
    <source>
        <strain evidence="3 4">KCTC 22299</strain>
    </source>
</reference>
<evidence type="ECO:0000256" key="2">
    <source>
        <dbReference type="PIRNR" id="PIRNR006221"/>
    </source>
</evidence>
<keyword evidence="2" id="KW-0418">Kinase</keyword>
<gene>
    <name evidence="3" type="ORF">GWK09_05445</name>
</gene>
<dbReference type="InterPro" id="IPR011009">
    <property type="entry name" value="Kinase-like_dom_sf"/>
</dbReference>
<dbReference type="Gene3D" id="3.30.200.20">
    <property type="entry name" value="Phosphorylase Kinase, domain 1"/>
    <property type="match status" value="1"/>
</dbReference>
<evidence type="ECO:0000256" key="1">
    <source>
        <dbReference type="ARBA" id="ARBA00009460"/>
    </source>
</evidence>
<dbReference type="PIRSF" id="PIRSF006221">
    <property type="entry name" value="Ketosamine-3-kinase"/>
    <property type="match status" value="1"/>
</dbReference>
<comment type="similarity">
    <text evidence="1 2">Belongs to the fructosamine kinase family.</text>
</comment>
<dbReference type="PANTHER" id="PTHR12149">
    <property type="entry name" value="FRUCTOSAMINE 3 KINASE-RELATED PROTEIN"/>
    <property type="match status" value="1"/>
</dbReference>
<dbReference type="GO" id="GO:0016301">
    <property type="term" value="F:kinase activity"/>
    <property type="evidence" value="ECO:0007669"/>
    <property type="project" value="UniProtKB-UniRule"/>
</dbReference>
<name>A0A6P0UDE7_9FLAO</name>
<evidence type="ECO:0000313" key="3">
    <source>
        <dbReference type="EMBL" id="NER09949.1"/>
    </source>
</evidence>
<dbReference type="AlphaFoldDB" id="A0A6P0UDE7"/>
<dbReference type="InterPro" id="IPR016477">
    <property type="entry name" value="Fructo-/Ketosamine-3-kinase"/>
</dbReference>